<evidence type="ECO:0000256" key="7">
    <source>
        <dbReference type="ARBA" id="ARBA00023267"/>
    </source>
</evidence>
<evidence type="ECO:0000259" key="14">
    <source>
        <dbReference type="PROSITE" id="PS50989"/>
    </source>
</evidence>
<keyword evidence="5 9" id="KW-0547">Nucleotide-binding</keyword>
<dbReference type="InterPro" id="IPR011764">
    <property type="entry name" value="Biotin_carboxylation_dom"/>
</dbReference>
<evidence type="ECO:0000256" key="5">
    <source>
        <dbReference type="ARBA" id="ARBA00022741"/>
    </source>
</evidence>
<keyword evidence="7" id="KW-0092">Biotin</keyword>
<dbReference type="PROSITE" id="PS50968">
    <property type="entry name" value="BIOTINYL_LIPOYL"/>
    <property type="match status" value="1"/>
</dbReference>
<keyword evidence="6 9" id="KW-0067">ATP-binding</keyword>
<dbReference type="Pfam" id="PF01039">
    <property type="entry name" value="Carboxyl_trans"/>
    <property type="match status" value="1"/>
</dbReference>
<evidence type="ECO:0000256" key="2">
    <source>
        <dbReference type="ARBA" id="ARBA00004956"/>
    </source>
</evidence>
<evidence type="ECO:0000313" key="16">
    <source>
        <dbReference type="Proteomes" id="UP000234882"/>
    </source>
</evidence>
<dbReference type="PROSITE" id="PS00867">
    <property type="entry name" value="CPSASE_2"/>
    <property type="match status" value="1"/>
</dbReference>
<dbReference type="GO" id="GO:0005524">
    <property type="term" value="F:ATP binding"/>
    <property type="evidence" value="ECO:0007669"/>
    <property type="project" value="UniProtKB-UniRule"/>
</dbReference>
<comment type="pathway">
    <text evidence="2">Lipid metabolism; malonyl-CoA biosynthesis; malonyl-CoA from acetyl-CoA: step 1/1.</text>
</comment>
<evidence type="ECO:0000313" key="15">
    <source>
        <dbReference type="EMBL" id="AUM75750.1"/>
    </source>
</evidence>
<dbReference type="InterPro" id="IPR029045">
    <property type="entry name" value="ClpP/crotonase-like_dom_sf"/>
</dbReference>
<evidence type="ECO:0000256" key="1">
    <source>
        <dbReference type="ARBA" id="ARBA00001953"/>
    </source>
</evidence>
<dbReference type="EMBL" id="CP025584">
    <property type="protein sequence ID" value="AUM75750.1"/>
    <property type="molecule type" value="Genomic_DNA"/>
</dbReference>
<dbReference type="InterPro" id="IPR005481">
    <property type="entry name" value="BC-like_N"/>
</dbReference>
<dbReference type="InterPro" id="IPR000089">
    <property type="entry name" value="Biotin_lipoyl"/>
</dbReference>
<dbReference type="FunFam" id="3.40.50.20:FF:000010">
    <property type="entry name" value="Propionyl-CoA carboxylase subunit alpha"/>
    <property type="match status" value="1"/>
</dbReference>
<dbReference type="InterPro" id="IPR051602">
    <property type="entry name" value="ACC_Biotin_Carboxylase"/>
</dbReference>
<feature type="domain" description="CoA carboxyltransferase N-terminal" evidence="13">
    <location>
        <begin position="589"/>
        <end position="859"/>
    </location>
</feature>
<feature type="domain" description="ATP-grasp" evidence="11">
    <location>
        <begin position="120"/>
        <end position="324"/>
    </location>
</feature>
<reference evidence="15 16" key="1">
    <citation type="submission" date="2017-12" db="EMBL/GenBank/DDBJ databases">
        <title>Genomic analysis of Paracoccus sp. CBA4604.</title>
        <authorList>
            <person name="Roh S.W."/>
            <person name="Kim J.Y."/>
            <person name="Kim J.S."/>
        </authorList>
    </citation>
    <scope>NUCLEOTIDE SEQUENCE [LARGE SCALE GENOMIC DNA]</scope>
    <source>
        <strain evidence="15 16">CBA4604</strain>
        <plasmid evidence="16">pcba4604-01</plasmid>
    </source>
</reference>
<dbReference type="PANTHER" id="PTHR48095:SF5">
    <property type="entry name" value="BLL7292 PROTEIN"/>
    <property type="match status" value="1"/>
</dbReference>
<dbReference type="PROSITE" id="PS50979">
    <property type="entry name" value="BC"/>
    <property type="match status" value="1"/>
</dbReference>
<dbReference type="GO" id="GO:0003989">
    <property type="term" value="F:acetyl-CoA carboxylase activity"/>
    <property type="evidence" value="ECO:0007669"/>
    <property type="project" value="UniProtKB-EC"/>
</dbReference>
<evidence type="ECO:0000256" key="8">
    <source>
        <dbReference type="ARBA" id="ARBA00023268"/>
    </source>
</evidence>
<dbReference type="SUPFAM" id="SSF52440">
    <property type="entry name" value="PreATP-grasp domain"/>
    <property type="match status" value="1"/>
</dbReference>
<sequence>MKIRSLLIANRGEVAIRVARAAADMGIRTVAVYSEDDANSLHVRAADHVVDLEARGAAAYLDIEKIISVAIANDCDAIHPGYGFLSENAEFAKRCAEEGLIFVGPQPHVLELMGDKVKARRLAQDADVPVSPGTSHASSLEEVREFFLSLESDTPAIMIKAVAGGGGRGIRTVESADAVEDAYIRCQSEALAAFGNGEVYAEEYLRQARHIEVQIVGDGAGNAVHLWERECSLQRRNQKLIEIAPSPALAPGLIARITGAAVRLAQKVRYKGIGTFEFLVDATDNSETSTFIFMEANPRLQVEHTVTEEVTGIDLVKTQLRIASGAGLDEIGLRQDRIARPTGYAIQLRINMEVMNEDGSARPSGGTLKHFDLPSGPGVRVDTFGYTGYRTNPNFDSLLAKLIVSCPDCAFPQALRRAYRASCEFRIEGVPTNLAFLQNLLRRPEVASGHIDTHFVAAHVRELLAADPADQHPRLHAVSSGHQSGDSAAQGRRLDAVRLPDGVMEIGAPTQGTVVAIKVDEGQTVQRGEEIAVIEAMKMQHAILAETGGTITACLAGVGDTLILNDPIFHIERVAAEDDDCRRAASVALDDIPASLSALWERQHATLDEARPDAVRGRHKKGQRTARENVADLCDPDTFIEYGSLALPKKRGHGSTADLIRTCPADGMVTGIGNVNGASFENSDTRCVVLAYDYTVFAGTQSRMNHKKTDRLVHLAEQWRLPIVTFAEGGGGRPSDVDQEGSMLSALTFANFAKLSGAVPRIGIASGYCFAGNAALLGCCDVVIATENASIGMGGPAMIEGGGLGRFRPENVGPVAVQASNGVIDVVVRDESEAVDVAKKYLGYFQGDSKDWTHVDQRVLRHLVPQDRLRAYDMRSVIDAVADTDSVLELRRSFGTGIITALIRIEGRPLGLIANNPLHLGGAIDADAADKSSRFMRLCEAFGLPLISLCDTPGFMVGPDSERTAMVRHVSRMFVTSASLTIPVFTVFVRKGYGLGAMAMAGGATHASVFSIGWPTAEFGAMGIEGAVKLGYRKKLENIADEDQRKVEFNRMVAHSYEMGHAINIASYFEIDNVIDPAKTRYWLTHGLEATSFGRKSGQQAATGKFLDTW</sequence>
<dbReference type="OrthoDB" id="9763189at2"/>
<dbReference type="InterPro" id="IPR011761">
    <property type="entry name" value="ATP-grasp"/>
</dbReference>
<name>A0A2K9MJE4_9RHOB</name>
<feature type="domain" description="CoA carboxyltransferase C-terminal" evidence="14">
    <location>
        <begin position="851"/>
        <end position="1105"/>
    </location>
</feature>
<dbReference type="Proteomes" id="UP000234882">
    <property type="component" value="Plasmid pCBA4604-01"/>
</dbReference>
<dbReference type="InterPro" id="IPR011054">
    <property type="entry name" value="Rudment_hybrid_motif"/>
</dbReference>
<dbReference type="CDD" id="cd06850">
    <property type="entry name" value="biotinyl_domain"/>
    <property type="match status" value="1"/>
</dbReference>
<dbReference type="SUPFAM" id="SSF51246">
    <property type="entry name" value="Rudiment single hybrid motif"/>
    <property type="match status" value="1"/>
</dbReference>
<dbReference type="GO" id="GO:2001295">
    <property type="term" value="P:malonyl-CoA biosynthetic process"/>
    <property type="evidence" value="ECO:0007669"/>
    <property type="project" value="UniProtKB-UniPathway"/>
</dbReference>
<feature type="domain" description="Biotin carboxylation" evidence="12">
    <location>
        <begin position="2"/>
        <end position="461"/>
    </location>
</feature>
<dbReference type="InterPro" id="IPR016185">
    <property type="entry name" value="PreATP-grasp_dom_sf"/>
</dbReference>
<evidence type="ECO:0000259" key="13">
    <source>
        <dbReference type="PROSITE" id="PS50980"/>
    </source>
</evidence>
<dbReference type="AlphaFoldDB" id="A0A2K9MJE4"/>
<evidence type="ECO:0000256" key="3">
    <source>
        <dbReference type="ARBA" id="ARBA00013058"/>
    </source>
</evidence>
<dbReference type="Gene3D" id="3.30.1490.20">
    <property type="entry name" value="ATP-grasp fold, A domain"/>
    <property type="match status" value="1"/>
</dbReference>
<dbReference type="Gene3D" id="3.40.50.20">
    <property type="match status" value="1"/>
</dbReference>
<dbReference type="PROSITE" id="PS50980">
    <property type="entry name" value="COA_CT_NTER"/>
    <property type="match status" value="1"/>
</dbReference>
<dbReference type="UniPathway" id="UPA00655">
    <property type="reaction ID" value="UER00711"/>
</dbReference>
<dbReference type="Gene3D" id="2.40.50.100">
    <property type="match status" value="1"/>
</dbReference>
<geneLocation type="plasmid" evidence="16">
    <name>pcba4604-01</name>
</geneLocation>
<dbReference type="Pfam" id="PF02786">
    <property type="entry name" value="CPSase_L_D2"/>
    <property type="match status" value="1"/>
</dbReference>
<keyword evidence="15" id="KW-0614">Plasmid</keyword>
<dbReference type="Pfam" id="PF00289">
    <property type="entry name" value="Biotin_carb_N"/>
    <property type="match status" value="1"/>
</dbReference>
<evidence type="ECO:0000259" key="11">
    <source>
        <dbReference type="PROSITE" id="PS50975"/>
    </source>
</evidence>
<dbReference type="SUPFAM" id="SSF56059">
    <property type="entry name" value="Glutathione synthetase ATP-binding domain-like"/>
    <property type="match status" value="1"/>
</dbReference>
<dbReference type="InterPro" id="IPR034733">
    <property type="entry name" value="AcCoA_carboxyl_beta"/>
</dbReference>
<evidence type="ECO:0000259" key="10">
    <source>
        <dbReference type="PROSITE" id="PS50968"/>
    </source>
</evidence>
<dbReference type="InterPro" id="IPR011763">
    <property type="entry name" value="COA_CT_C"/>
</dbReference>
<dbReference type="KEGG" id="paru:CYR75_15060"/>
<proteinExistence type="predicted"/>
<dbReference type="InterPro" id="IPR005482">
    <property type="entry name" value="Biotin_COase_C"/>
</dbReference>
<dbReference type="InterPro" id="IPR013815">
    <property type="entry name" value="ATP_grasp_subdomain_1"/>
</dbReference>
<dbReference type="GO" id="GO:0046872">
    <property type="term" value="F:metal ion binding"/>
    <property type="evidence" value="ECO:0007669"/>
    <property type="project" value="InterPro"/>
</dbReference>
<comment type="cofactor">
    <cofactor evidence="1">
        <name>biotin</name>
        <dbReference type="ChEBI" id="CHEBI:57586"/>
    </cofactor>
</comment>
<dbReference type="PROSITE" id="PS00188">
    <property type="entry name" value="BIOTIN"/>
    <property type="match status" value="1"/>
</dbReference>
<evidence type="ECO:0000256" key="4">
    <source>
        <dbReference type="ARBA" id="ARBA00022598"/>
    </source>
</evidence>
<dbReference type="SMART" id="SM00878">
    <property type="entry name" value="Biotin_carb_C"/>
    <property type="match status" value="1"/>
</dbReference>
<dbReference type="PROSITE" id="PS50989">
    <property type="entry name" value="COA_CT_CTER"/>
    <property type="match status" value="1"/>
</dbReference>
<organism evidence="15 16">
    <name type="scientific">Paracoccus jeotgali</name>
    <dbReference type="NCBI Taxonomy" id="2065379"/>
    <lineage>
        <taxon>Bacteria</taxon>
        <taxon>Pseudomonadati</taxon>
        <taxon>Pseudomonadota</taxon>
        <taxon>Alphaproteobacteria</taxon>
        <taxon>Rhodobacterales</taxon>
        <taxon>Paracoccaceae</taxon>
        <taxon>Paracoccus</taxon>
    </lineage>
</organism>
<dbReference type="SUPFAM" id="SSF51230">
    <property type="entry name" value="Single hybrid motif"/>
    <property type="match status" value="1"/>
</dbReference>
<dbReference type="InterPro" id="IPR011053">
    <property type="entry name" value="Single_hybrid_motif"/>
</dbReference>
<keyword evidence="4" id="KW-0436">Ligase</keyword>
<feature type="domain" description="Lipoyl-binding" evidence="10">
    <location>
        <begin position="494"/>
        <end position="572"/>
    </location>
</feature>
<evidence type="ECO:0000259" key="12">
    <source>
        <dbReference type="PROSITE" id="PS50979"/>
    </source>
</evidence>
<dbReference type="Gene3D" id="3.90.226.10">
    <property type="entry name" value="2-enoyl-CoA Hydratase, Chain A, domain 1"/>
    <property type="match status" value="2"/>
</dbReference>
<dbReference type="PANTHER" id="PTHR48095">
    <property type="entry name" value="PYRUVATE CARBOXYLASE SUBUNIT A"/>
    <property type="match status" value="1"/>
</dbReference>
<evidence type="ECO:0000256" key="6">
    <source>
        <dbReference type="ARBA" id="ARBA00022840"/>
    </source>
</evidence>
<dbReference type="PROSITE" id="PS50975">
    <property type="entry name" value="ATP_GRASP"/>
    <property type="match status" value="1"/>
</dbReference>
<accession>A0A2K9MJE4</accession>
<keyword evidence="8" id="KW-0511">Multifunctional enzyme</keyword>
<dbReference type="EC" id="6.4.1.2" evidence="3"/>
<dbReference type="InterPro" id="IPR001882">
    <property type="entry name" value="Biotin_BS"/>
</dbReference>
<keyword evidence="16" id="KW-1185">Reference proteome</keyword>
<dbReference type="RefSeq" id="WP_101501088.1">
    <property type="nucleotide sequence ID" value="NZ_CP025584.1"/>
</dbReference>
<dbReference type="Pfam" id="PF02785">
    <property type="entry name" value="Biotin_carb_C"/>
    <property type="match status" value="1"/>
</dbReference>
<dbReference type="SUPFAM" id="SSF52096">
    <property type="entry name" value="ClpP/crotonase"/>
    <property type="match status" value="2"/>
</dbReference>
<protein>
    <recommendedName>
        <fullName evidence="3">acetyl-CoA carboxylase</fullName>
        <ecNumber evidence="3">6.4.1.2</ecNumber>
    </recommendedName>
</protein>
<gene>
    <name evidence="15" type="ORF">CYR75_15060</name>
</gene>
<dbReference type="InterPro" id="IPR005479">
    <property type="entry name" value="CPAse_ATP-bd"/>
</dbReference>
<dbReference type="Pfam" id="PF00364">
    <property type="entry name" value="Biotin_lipoyl"/>
    <property type="match status" value="1"/>
</dbReference>
<evidence type="ECO:0000256" key="9">
    <source>
        <dbReference type="PROSITE-ProRule" id="PRU00409"/>
    </source>
</evidence>
<dbReference type="InterPro" id="IPR011762">
    <property type="entry name" value="COA_CT_N"/>
</dbReference>
<dbReference type="Gene3D" id="3.30.470.20">
    <property type="entry name" value="ATP-grasp fold, B domain"/>
    <property type="match status" value="1"/>
</dbReference>